<gene>
    <name evidence="1" type="ORF">Poly41_59010</name>
</gene>
<proteinExistence type="predicted"/>
<dbReference type="AlphaFoldDB" id="A0A5C6D461"/>
<accession>A0A5C6D461</accession>
<protein>
    <submittedName>
        <fullName evidence="1">Uncharacterized protein</fullName>
    </submittedName>
</protein>
<organism evidence="1 2">
    <name type="scientific">Novipirellula artificiosorum</name>
    <dbReference type="NCBI Taxonomy" id="2528016"/>
    <lineage>
        <taxon>Bacteria</taxon>
        <taxon>Pseudomonadati</taxon>
        <taxon>Planctomycetota</taxon>
        <taxon>Planctomycetia</taxon>
        <taxon>Pirellulales</taxon>
        <taxon>Pirellulaceae</taxon>
        <taxon>Novipirellula</taxon>
    </lineage>
</organism>
<reference evidence="1 2" key="1">
    <citation type="submission" date="2019-02" db="EMBL/GenBank/DDBJ databases">
        <title>Deep-cultivation of Planctomycetes and their phenomic and genomic characterization uncovers novel biology.</title>
        <authorList>
            <person name="Wiegand S."/>
            <person name="Jogler M."/>
            <person name="Boedeker C."/>
            <person name="Pinto D."/>
            <person name="Vollmers J."/>
            <person name="Rivas-Marin E."/>
            <person name="Kohn T."/>
            <person name="Peeters S.H."/>
            <person name="Heuer A."/>
            <person name="Rast P."/>
            <person name="Oberbeckmann S."/>
            <person name="Bunk B."/>
            <person name="Jeske O."/>
            <person name="Meyerdierks A."/>
            <person name="Storesund J.E."/>
            <person name="Kallscheuer N."/>
            <person name="Luecker S."/>
            <person name="Lage O.M."/>
            <person name="Pohl T."/>
            <person name="Merkel B.J."/>
            <person name="Hornburger P."/>
            <person name="Mueller R.-W."/>
            <person name="Bruemmer F."/>
            <person name="Labrenz M."/>
            <person name="Spormann A.M."/>
            <person name="Op Den Camp H."/>
            <person name="Overmann J."/>
            <person name="Amann R."/>
            <person name="Jetten M.S.M."/>
            <person name="Mascher T."/>
            <person name="Medema M.H."/>
            <person name="Devos D.P."/>
            <person name="Kaster A.-K."/>
            <person name="Ovreas L."/>
            <person name="Rohde M."/>
            <person name="Galperin M.Y."/>
            <person name="Jogler C."/>
        </authorList>
    </citation>
    <scope>NUCLEOTIDE SEQUENCE [LARGE SCALE GENOMIC DNA]</scope>
    <source>
        <strain evidence="1 2">Poly41</strain>
    </source>
</reference>
<dbReference type="EMBL" id="SJPV01000014">
    <property type="protein sequence ID" value="TWU32013.1"/>
    <property type="molecule type" value="Genomic_DNA"/>
</dbReference>
<comment type="caution">
    <text evidence="1">The sequence shown here is derived from an EMBL/GenBank/DDBJ whole genome shotgun (WGS) entry which is preliminary data.</text>
</comment>
<evidence type="ECO:0000313" key="1">
    <source>
        <dbReference type="EMBL" id="TWU32013.1"/>
    </source>
</evidence>
<evidence type="ECO:0000313" key="2">
    <source>
        <dbReference type="Proteomes" id="UP000319143"/>
    </source>
</evidence>
<keyword evidence="2" id="KW-1185">Reference proteome</keyword>
<sequence length="155" mass="17706">MICDLRPCQRGIMLHTNNLWLGRCGGFGLRGSGRVGLSVSSTTFEREDGMKPLIGNRSAEKDIRDWLAENGYCGRSAKFDEIELHAVKRPGWLQVFRFSFRGFTVEQQPVQLLGAMRSDERYGPPKIVVHEDLASRDMQLAEWSEGLITQRRHRN</sequence>
<dbReference type="Proteomes" id="UP000319143">
    <property type="component" value="Unassembled WGS sequence"/>
</dbReference>
<name>A0A5C6D461_9BACT</name>